<comment type="subcellular location">
    <subcellularLocation>
        <location evidence="4">Cytoplasm</location>
    </subcellularLocation>
</comment>
<dbReference type="OrthoDB" id="9805754at2"/>
<evidence type="ECO:0000256" key="3">
    <source>
        <dbReference type="ARBA" id="ARBA00023002"/>
    </source>
</evidence>
<dbReference type="Gene3D" id="3.40.50.720">
    <property type="entry name" value="NAD(P)-binding Rossmann-like Domain"/>
    <property type="match status" value="1"/>
</dbReference>
<dbReference type="InterPro" id="IPR029036">
    <property type="entry name" value="P5CR_dimer"/>
</dbReference>
<dbReference type="PANTHER" id="PTHR11645">
    <property type="entry name" value="PYRROLINE-5-CARBOXYLATE REDUCTASE"/>
    <property type="match status" value="1"/>
</dbReference>
<dbReference type="InterPro" id="IPR000304">
    <property type="entry name" value="Pyrroline-COOH_reductase"/>
</dbReference>
<dbReference type="GO" id="GO:0004735">
    <property type="term" value="F:pyrroline-5-carboxylate reductase activity"/>
    <property type="evidence" value="ECO:0007669"/>
    <property type="project" value="UniProtKB-UniRule"/>
</dbReference>
<reference evidence="10 11" key="1">
    <citation type="submission" date="2018-07" db="EMBL/GenBank/DDBJ databases">
        <title>Complete genome sequence of Spiroplasma alleghenense PLHS-1 (ATCC 51752).</title>
        <authorList>
            <person name="Chou L."/>
            <person name="Lee T.-Y."/>
            <person name="Tsai Y.-M."/>
            <person name="Kuo C.-H."/>
        </authorList>
    </citation>
    <scope>NUCLEOTIDE SEQUENCE [LARGE SCALE GENOMIC DNA]</scope>
    <source>
        <strain evidence="10 11">PLHS-1</strain>
    </source>
</reference>
<comment type="catalytic activity">
    <reaction evidence="4">
        <text>L-proline + NAD(+) = (S)-1-pyrroline-5-carboxylate + NADH + 2 H(+)</text>
        <dbReference type="Rhea" id="RHEA:14105"/>
        <dbReference type="ChEBI" id="CHEBI:15378"/>
        <dbReference type="ChEBI" id="CHEBI:17388"/>
        <dbReference type="ChEBI" id="CHEBI:57540"/>
        <dbReference type="ChEBI" id="CHEBI:57945"/>
        <dbReference type="ChEBI" id="CHEBI:60039"/>
        <dbReference type="EC" id="1.5.1.2"/>
    </reaction>
</comment>
<evidence type="ECO:0000256" key="2">
    <source>
        <dbReference type="ARBA" id="ARBA00022857"/>
    </source>
</evidence>
<accession>A0A345Z4E2</accession>
<dbReference type="Pfam" id="PF03807">
    <property type="entry name" value="F420_oxidored"/>
    <property type="match status" value="1"/>
</dbReference>
<comment type="similarity">
    <text evidence="1 4 7">Belongs to the pyrroline-5-carboxylate reductase family.</text>
</comment>
<dbReference type="Gene3D" id="1.10.3730.10">
    <property type="entry name" value="ProC C-terminal domain-like"/>
    <property type="match status" value="1"/>
</dbReference>
<keyword evidence="3 4" id="KW-0560">Oxidoreductase</keyword>
<gene>
    <name evidence="4" type="primary">proC</name>
    <name evidence="10" type="ORF">SALLE_v1c08010</name>
</gene>
<dbReference type="AlphaFoldDB" id="A0A345Z4E2"/>
<keyword evidence="2 4" id="KW-0521">NADP</keyword>
<protein>
    <recommendedName>
        <fullName evidence="4 5">Pyrroline-5-carboxylate reductase</fullName>
        <shortName evidence="4">P5C reductase</shortName>
        <shortName evidence="4">P5CR</shortName>
        <ecNumber evidence="4 5">1.5.1.2</ecNumber>
    </recommendedName>
    <alternativeName>
        <fullName evidence="4">PCA reductase</fullName>
    </alternativeName>
</protein>
<comment type="function">
    <text evidence="4">Catalyzes the reduction of 1-pyrroline-5-carboxylate (PCA) to L-proline.</text>
</comment>
<evidence type="ECO:0000256" key="7">
    <source>
        <dbReference type="RuleBase" id="RU003903"/>
    </source>
</evidence>
<keyword evidence="11" id="KW-1185">Reference proteome</keyword>
<dbReference type="InterPro" id="IPR036291">
    <property type="entry name" value="NAD(P)-bd_dom_sf"/>
</dbReference>
<evidence type="ECO:0000256" key="6">
    <source>
        <dbReference type="PIRSR" id="PIRSR000193-1"/>
    </source>
</evidence>
<dbReference type="PROSITE" id="PS00521">
    <property type="entry name" value="P5CR"/>
    <property type="match status" value="1"/>
</dbReference>
<feature type="domain" description="Pyrroline-5-carboxylate reductase catalytic N-terminal" evidence="8">
    <location>
        <begin position="5"/>
        <end position="98"/>
    </location>
</feature>
<dbReference type="KEGG" id="salx:SALLE_v1c08010"/>
<evidence type="ECO:0000259" key="9">
    <source>
        <dbReference type="Pfam" id="PF14748"/>
    </source>
</evidence>
<dbReference type="NCBIfam" id="TIGR00112">
    <property type="entry name" value="proC"/>
    <property type="match status" value="1"/>
</dbReference>
<dbReference type="GO" id="GO:0005737">
    <property type="term" value="C:cytoplasm"/>
    <property type="evidence" value="ECO:0007669"/>
    <property type="project" value="UniProtKB-SubCell"/>
</dbReference>
<sequence length="270" mass="30167">MKNFKIGFIGTGNMSTAILRGIKTDTKLDKLKIFAYNRSQESKNRCINEGLATSVDSLKELIEKSEVIFLGIKPKDVPELLKEISPFLSEDKIIVSMVVAWPVERIVKSLSNNHFNKIIRIMPNLNASLCKSSTAICSNWKFSSEERELMHNLLNSFGSSYEIKEEDFAKFAALAGSSPALILNFYKNFELLGEELGINYLNLKELFTEVFIGTLKNYLNSSDSPQEIINKVTSPGGTTIAGIKVFNNEKIDSIIKKAIQAILEKDAKLS</sequence>
<dbReference type="SUPFAM" id="SSF48179">
    <property type="entry name" value="6-phosphogluconate dehydrogenase C-terminal domain-like"/>
    <property type="match status" value="1"/>
</dbReference>
<dbReference type="RefSeq" id="WP_115558367.1">
    <property type="nucleotide sequence ID" value="NZ_CP031376.1"/>
</dbReference>
<dbReference type="Pfam" id="PF14748">
    <property type="entry name" value="P5CR_dimer"/>
    <property type="match status" value="1"/>
</dbReference>
<evidence type="ECO:0000313" key="10">
    <source>
        <dbReference type="EMBL" id="AXK51471.1"/>
    </source>
</evidence>
<keyword evidence="4" id="KW-0963">Cytoplasm</keyword>
<organism evidence="10 11">
    <name type="scientific">Spiroplasma alleghenense</name>
    <dbReference type="NCBI Taxonomy" id="216931"/>
    <lineage>
        <taxon>Bacteria</taxon>
        <taxon>Bacillati</taxon>
        <taxon>Mycoplasmatota</taxon>
        <taxon>Mollicutes</taxon>
        <taxon>Entomoplasmatales</taxon>
        <taxon>Spiroplasmataceae</taxon>
        <taxon>Spiroplasma</taxon>
    </lineage>
</organism>
<dbReference type="UniPathway" id="UPA00098">
    <property type="reaction ID" value="UER00361"/>
</dbReference>
<proteinExistence type="inferred from homology"/>
<dbReference type="SUPFAM" id="SSF51735">
    <property type="entry name" value="NAD(P)-binding Rossmann-fold domains"/>
    <property type="match status" value="1"/>
</dbReference>
<dbReference type="Proteomes" id="UP000254792">
    <property type="component" value="Chromosome"/>
</dbReference>
<dbReference type="InterPro" id="IPR028939">
    <property type="entry name" value="P5C_Rdtase_cat_N"/>
</dbReference>
<comment type="pathway">
    <text evidence="4 7">Amino-acid biosynthesis; L-proline biosynthesis; L-proline from L-glutamate 5-semialdehyde: step 1/1.</text>
</comment>
<evidence type="ECO:0000256" key="1">
    <source>
        <dbReference type="ARBA" id="ARBA00005525"/>
    </source>
</evidence>
<dbReference type="PANTHER" id="PTHR11645:SF0">
    <property type="entry name" value="PYRROLINE-5-CARBOXYLATE REDUCTASE 3"/>
    <property type="match status" value="1"/>
</dbReference>
<keyword evidence="4 7" id="KW-0028">Amino-acid biosynthesis</keyword>
<dbReference type="HAMAP" id="MF_01925">
    <property type="entry name" value="P5C_reductase"/>
    <property type="match status" value="1"/>
</dbReference>
<evidence type="ECO:0000259" key="8">
    <source>
        <dbReference type="Pfam" id="PF03807"/>
    </source>
</evidence>
<dbReference type="InterPro" id="IPR008927">
    <property type="entry name" value="6-PGluconate_DH-like_C_sf"/>
</dbReference>
<feature type="domain" description="Pyrroline-5-carboxylate reductase dimerisation" evidence="9">
    <location>
        <begin position="165"/>
        <end position="268"/>
    </location>
</feature>
<keyword evidence="4 7" id="KW-0641">Proline biosynthesis</keyword>
<evidence type="ECO:0000256" key="5">
    <source>
        <dbReference type="NCBIfam" id="TIGR00112"/>
    </source>
</evidence>
<feature type="binding site" evidence="6">
    <location>
        <begin position="9"/>
        <end position="14"/>
    </location>
    <ligand>
        <name>NADP(+)</name>
        <dbReference type="ChEBI" id="CHEBI:58349"/>
    </ligand>
</feature>
<dbReference type="EMBL" id="CP031376">
    <property type="protein sequence ID" value="AXK51471.1"/>
    <property type="molecule type" value="Genomic_DNA"/>
</dbReference>
<evidence type="ECO:0000313" key="11">
    <source>
        <dbReference type="Proteomes" id="UP000254792"/>
    </source>
</evidence>
<dbReference type="EC" id="1.5.1.2" evidence="4 5"/>
<dbReference type="GO" id="GO:0055129">
    <property type="term" value="P:L-proline biosynthetic process"/>
    <property type="evidence" value="ECO:0007669"/>
    <property type="project" value="UniProtKB-UniRule"/>
</dbReference>
<dbReference type="PIRSF" id="PIRSF000193">
    <property type="entry name" value="Pyrrol-5-carb_rd"/>
    <property type="match status" value="1"/>
</dbReference>
<comment type="catalytic activity">
    <reaction evidence="4 7">
        <text>L-proline + NADP(+) = (S)-1-pyrroline-5-carboxylate + NADPH + 2 H(+)</text>
        <dbReference type="Rhea" id="RHEA:14109"/>
        <dbReference type="ChEBI" id="CHEBI:15378"/>
        <dbReference type="ChEBI" id="CHEBI:17388"/>
        <dbReference type="ChEBI" id="CHEBI:57783"/>
        <dbReference type="ChEBI" id="CHEBI:58349"/>
        <dbReference type="ChEBI" id="CHEBI:60039"/>
        <dbReference type="EC" id="1.5.1.2"/>
    </reaction>
</comment>
<dbReference type="InterPro" id="IPR053790">
    <property type="entry name" value="P5CR-like_CS"/>
</dbReference>
<name>A0A345Z4E2_9MOLU</name>
<evidence type="ECO:0000256" key="4">
    <source>
        <dbReference type="HAMAP-Rule" id="MF_01925"/>
    </source>
</evidence>